<name>A0ABD1SA70_9LAMI</name>
<dbReference type="EMBL" id="JBFOLK010000007">
    <property type="protein sequence ID" value="KAL2497627.1"/>
    <property type="molecule type" value="Genomic_DNA"/>
</dbReference>
<protein>
    <submittedName>
        <fullName evidence="2">Uncharacterized protein</fullName>
    </submittedName>
</protein>
<dbReference type="Proteomes" id="UP001604336">
    <property type="component" value="Unassembled WGS sequence"/>
</dbReference>
<proteinExistence type="predicted"/>
<dbReference type="AlphaFoldDB" id="A0ABD1SA70"/>
<accession>A0ABD1SA70</accession>
<organism evidence="2 3">
    <name type="scientific">Abeliophyllum distichum</name>
    <dbReference type="NCBI Taxonomy" id="126358"/>
    <lineage>
        <taxon>Eukaryota</taxon>
        <taxon>Viridiplantae</taxon>
        <taxon>Streptophyta</taxon>
        <taxon>Embryophyta</taxon>
        <taxon>Tracheophyta</taxon>
        <taxon>Spermatophyta</taxon>
        <taxon>Magnoliopsida</taxon>
        <taxon>eudicotyledons</taxon>
        <taxon>Gunneridae</taxon>
        <taxon>Pentapetalae</taxon>
        <taxon>asterids</taxon>
        <taxon>lamiids</taxon>
        <taxon>Lamiales</taxon>
        <taxon>Oleaceae</taxon>
        <taxon>Forsythieae</taxon>
        <taxon>Abeliophyllum</taxon>
    </lineage>
</organism>
<gene>
    <name evidence="2" type="ORF">Adt_23177</name>
</gene>
<sequence length="161" mass="18391">MRVFHFTEYSIETKEVEGTPETEDFNRVFEEDVDQRPPASTRGKGRNSVALPKAKVRRGSGNAEVPEMRGLLGKRDAPAAQRLDEELKRSVTKASMVCSKITEKDLEDIRLSYDILVLAMLRVLYPEERVDDPPEGFIAIYKSAMQQGLRLPVHHFFREVL</sequence>
<evidence type="ECO:0000313" key="2">
    <source>
        <dbReference type="EMBL" id="KAL2497627.1"/>
    </source>
</evidence>
<keyword evidence="3" id="KW-1185">Reference proteome</keyword>
<evidence type="ECO:0000313" key="3">
    <source>
        <dbReference type="Proteomes" id="UP001604336"/>
    </source>
</evidence>
<evidence type="ECO:0000256" key="1">
    <source>
        <dbReference type="SAM" id="MobiDB-lite"/>
    </source>
</evidence>
<reference evidence="3" key="1">
    <citation type="submission" date="2024-07" db="EMBL/GenBank/DDBJ databases">
        <title>Two chromosome-level genome assemblies of Korean endemic species Abeliophyllum distichum and Forsythia ovata (Oleaceae).</title>
        <authorList>
            <person name="Jang H."/>
        </authorList>
    </citation>
    <scope>NUCLEOTIDE SEQUENCE [LARGE SCALE GENOMIC DNA]</scope>
</reference>
<comment type="caution">
    <text evidence="2">The sequence shown here is derived from an EMBL/GenBank/DDBJ whole genome shotgun (WGS) entry which is preliminary data.</text>
</comment>
<feature type="region of interest" description="Disordered" evidence="1">
    <location>
        <begin position="19"/>
        <end position="63"/>
    </location>
</feature>